<sequence>RFAGVLAPKRTKYRKAHKGRMPIPAGGSLKGTTLVYGAYGIIIKGNGMCLSAKQLMAADTALKRKLKVLKNAKIWLRVFPDIPMCIKGNETPMGKGKGSFDHWACRCPTGRVIFEVGGEGVSEQLAKDALRLVAGKLSYKTEFITQESHPRLGRILLPKGHAEKPDLVSTLMQERKGEPLMFEIAPAPAVELRQ</sequence>
<dbReference type="GO" id="GO:0032543">
    <property type="term" value="P:mitochondrial translation"/>
    <property type="evidence" value="ECO:0007669"/>
    <property type="project" value="TreeGrafter"/>
</dbReference>
<dbReference type="GO" id="GO:0005762">
    <property type="term" value="C:mitochondrial large ribosomal subunit"/>
    <property type="evidence" value="ECO:0007669"/>
    <property type="project" value="TreeGrafter"/>
</dbReference>
<feature type="non-terminal residue" evidence="5">
    <location>
        <position position="1"/>
    </location>
</feature>
<dbReference type="InterPro" id="IPR047873">
    <property type="entry name" value="Ribosomal_uL16"/>
</dbReference>
<dbReference type="CDD" id="cd01433">
    <property type="entry name" value="Ribosomal_L16_L10e"/>
    <property type="match status" value="1"/>
</dbReference>
<dbReference type="STRING" id="1330018.A0A167H7I1"/>
<dbReference type="AlphaFoldDB" id="A0A167H7I1"/>
<evidence type="ECO:0000256" key="1">
    <source>
        <dbReference type="ARBA" id="ARBA00008931"/>
    </source>
</evidence>
<dbReference type="SUPFAM" id="SSF54686">
    <property type="entry name" value="Ribosomal protein L16p/L10e"/>
    <property type="match status" value="1"/>
</dbReference>
<dbReference type="GO" id="GO:0003735">
    <property type="term" value="F:structural constituent of ribosome"/>
    <property type="evidence" value="ECO:0007669"/>
    <property type="project" value="InterPro"/>
</dbReference>
<evidence type="ECO:0000313" key="6">
    <source>
        <dbReference type="Proteomes" id="UP000076738"/>
    </source>
</evidence>
<evidence type="ECO:0000256" key="3">
    <source>
        <dbReference type="ARBA" id="ARBA00023274"/>
    </source>
</evidence>
<accession>A0A167H7I1</accession>
<evidence type="ECO:0000256" key="2">
    <source>
        <dbReference type="ARBA" id="ARBA00022980"/>
    </source>
</evidence>
<dbReference type="Proteomes" id="UP000076738">
    <property type="component" value="Unassembled WGS sequence"/>
</dbReference>
<dbReference type="PANTHER" id="PTHR12220:SF13">
    <property type="entry name" value="LARGE RIBOSOMAL SUBUNIT PROTEIN UL16M"/>
    <property type="match status" value="1"/>
</dbReference>
<organism evidence="5 6">
    <name type="scientific">Calocera viscosa (strain TUFC12733)</name>
    <dbReference type="NCBI Taxonomy" id="1330018"/>
    <lineage>
        <taxon>Eukaryota</taxon>
        <taxon>Fungi</taxon>
        <taxon>Dikarya</taxon>
        <taxon>Basidiomycota</taxon>
        <taxon>Agaricomycotina</taxon>
        <taxon>Dacrymycetes</taxon>
        <taxon>Dacrymycetales</taxon>
        <taxon>Dacrymycetaceae</taxon>
        <taxon>Calocera</taxon>
    </lineage>
</organism>
<dbReference type="GO" id="GO:0019843">
    <property type="term" value="F:rRNA binding"/>
    <property type="evidence" value="ECO:0007669"/>
    <property type="project" value="InterPro"/>
</dbReference>
<dbReference type="InterPro" id="IPR000114">
    <property type="entry name" value="Ribosomal_uL16_bact-type"/>
</dbReference>
<dbReference type="InterPro" id="IPR016180">
    <property type="entry name" value="Ribosomal_uL16_dom"/>
</dbReference>
<comment type="similarity">
    <text evidence="1 4">Belongs to the universal ribosomal protein uL16 family.</text>
</comment>
<evidence type="ECO:0000256" key="4">
    <source>
        <dbReference type="RuleBase" id="RU004413"/>
    </source>
</evidence>
<gene>
    <name evidence="5" type="ORF">CALVIDRAFT_489271</name>
</gene>
<dbReference type="PRINTS" id="PR00060">
    <property type="entry name" value="RIBOSOMALL16"/>
</dbReference>
<dbReference type="NCBIfam" id="TIGR01164">
    <property type="entry name" value="rplP_bact"/>
    <property type="match status" value="1"/>
</dbReference>
<proteinExistence type="inferred from homology"/>
<dbReference type="InterPro" id="IPR036920">
    <property type="entry name" value="Ribosomal_uL16_sf"/>
</dbReference>
<evidence type="ECO:0000313" key="5">
    <source>
        <dbReference type="EMBL" id="KZO91324.1"/>
    </source>
</evidence>
<dbReference type="OrthoDB" id="268521at2759"/>
<protein>
    <submittedName>
        <fullName evidence="5">Uncharacterized protein</fullName>
    </submittedName>
</protein>
<dbReference type="EMBL" id="KV417325">
    <property type="protein sequence ID" value="KZO91324.1"/>
    <property type="molecule type" value="Genomic_DNA"/>
</dbReference>
<dbReference type="PANTHER" id="PTHR12220">
    <property type="entry name" value="50S/60S RIBOSOMAL PROTEIN L16"/>
    <property type="match status" value="1"/>
</dbReference>
<keyword evidence="2 4" id="KW-0689">Ribosomal protein</keyword>
<dbReference type="Gene3D" id="3.90.1170.10">
    <property type="entry name" value="Ribosomal protein L10e/L16"/>
    <property type="match status" value="1"/>
</dbReference>
<keyword evidence="3 4" id="KW-0687">Ribonucleoprotein</keyword>
<reference evidence="5 6" key="1">
    <citation type="journal article" date="2016" name="Mol. Biol. Evol.">
        <title>Comparative Genomics of Early-Diverging Mushroom-Forming Fungi Provides Insights into the Origins of Lignocellulose Decay Capabilities.</title>
        <authorList>
            <person name="Nagy L.G."/>
            <person name="Riley R."/>
            <person name="Tritt A."/>
            <person name="Adam C."/>
            <person name="Daum C."/>
            <person name="Floudas D."/>
            <person name="Sun H."/>
            <person name="Yadav J.S."/>
            <person name="Pangilinan J."/>
            <person name="Larsson K.H."/>
            <person name="Matsuura K."/>
            <person name="Barry K."/>
            <person name="Labutti K."/>
            <person name="Kuo R."/>
            <person name="Ohm R.A."/>
            <person name="Bhattacharya S.S."/>
            <person name="Shirouzu T."/>
            <person name="Yoshinaga Y."/>
            <person name="Martin F.M."/>
            <person name="Grigoriev I.V."/>
            <person name="Hibbett D.S."/>
        </authorList>
    </citation>
    <scope>NUCLEOTIDE SEQUENCE [LARGE SCALE GENOMIC DNA]</scope>
    <source>
        <strain evidence="5 6">TUFC12733</strain>
    </source>
</reference>
<dbReference type="Pfam" id="PF00252">
    <property type="entry name" value="Ribosomal_L16"/>
    <property type="match status" value="1"/>
</dbReference>
<name>A0A167H7I1_CALVF</name>
<keyword evidence="6" id="KW-1185">Reference proteome</keyword>